<protein>
    <submittedName>
        <fullName evidence="2">Uncharacterized protein</fullName>
    </submittedName>
</protein>
<feature type="compositionally biased region" description="Low complexity" evidence="1">
    <location>
        <begin position="482"/>
        <end position="504"/>
    </location>
</feature>
<evidence type="ECO:0000256" key="1">
    <source>
        <dbReference type="SAM" id="MobiDB-lite"/>
    </source>
</evidence>
<sequence>MATSEFYTCPEDESLLLPGEALLNCSGQDITKKNAGKARNRILTIFPSHLGLPLKLTDCVLGNIRNLNSDTPEFVVSTEQGELIFKGKFEYPSTKFLSITCQPSTAKKTGQSALTDVFDKFLVFDEPTLQPNAEESSHTSMFRSSSTNSATSELFGTQNSCSSETGTSGAYSKHFGMSSVADPIRPATAKRVGTSSSASKAPSSSSKNKSRSSAQKNGSPKKRSHSQKSSGSEQSGSESDGSSSDGSNSQSMESDLGDDSASDVEEELGSAFLNNDSPVVDRRSSSRRASAAKAVSYRESDEEEEDSRSYSSTESDSGAPSPSKASRPKIKPIDITESSEDEVQIVTKPKASRATPKKSAEKAKAVVKPKTATTTTKTTPKASKAPTARKLATSSTKKTKKDGYFSASDSDEGEDSDASASSGDVSGPVRVSGRARQPSAKPHRVANKSESDGGSEDTVDESEESDFLFEDTSSSKKRKASAVKPTAQASKPASSAQKVMPAKSSAKKPKVSVADKEVVKKPAGGKKSAAAAMAPSAKRNNKRIDSDDEVITIEDSESNGSDDDYED</sequence>
<organism evidence="2">
    <name type="scientific">Spumella elongata</name>
    <dbReference type="NCBI Taxonomy" id="89044"/>
    <lineage>
        <taxon>Eukaryota</taxon>
        <taxon>Sar</taxon>
        <taxon>Stramenopiles</taxon>
        <taxon>Ochrophyta</taxon>
        <taxon>Chrysophyceae</taxon>
        <taxon>Chromulinales</taxon>
        <taxon>Chromulinaceae</taxon>
        <taxon>Spumella</taxon>
    </lineage>
</organism>
<accession>A0A7S3HCW7</accession>
<reference evidence="2" key="1">
    <citation type="submission" date="2021-01" db="EMBL/GenBank/DDBJ databases">
        <authorList>
            <person name="Corre E."/>
            <person name="Pelletier E."/>
            <person name="Niang G."/>
            <person name="Scheremetjew M."/>
            <person name="Finn R."/>
            <person name="Kale V."/>
            <person name="Holt S."/>
            <person name="Cochrane G."/>
            <person name="Meng A."/>
            <person name="Brown T."/>
            <person name="Cohen L."/>
        </authorList>
    </citation>
    <scope>NUCLEOTIDE SEQUENCE</scope>
    <source>
        <strain evidence="2">CCAP 955/1</strain>
    </source>
</reference>
<dbReference type="EMBL" id="HBIC01039993">
    <property type="protein sequence ID" value="CAE0291698.1"/>
    <property type="molecule type" value="Transcribed_RNA"/>
</dbReference>
<feature type="compositionally biased region" description="Acidic residues" evidence="1">
    <location>
        <begin position="255"/>
        <end position="268"/>
    </location>
</feature>
<feature type="compositionally biased region" description="Low complexity" evidence="1">
    <location>
        <begin position="138"/>
        <end position="153"/>
    </location>
</feature>
<evidence type="ECO:0000313" key="2">
    <source>
        <dbReference type="EMBL" id="CAE0291698.1"/>
    </source>
</evidence>
<feature type="compositionally biased region" description="Polar residues" evidence="1">
    <location>
        <begin position="154"/>
        <end position="169"/>
    </location>
</feature>
<feature type="compositionally biased region" description="Low complexity" evidence="1">
    <location>
        <begin position="418"/>
        <end position="427"/>
    </location>
</feature>
<feature type="compositionally biased region" description="Low complexity" evidence="1">
    <location>
        <begin position="366"/>
        <end position="396"/>
    </location>
</feature>
<feature type="compositionally biased region" description="Acidic residues" evidence="1">
    <location>
        <begin position="546"/>
        <end position="567"/>
    </location>
</feature>
<gene>
    <name evidence="2" type="ORF">SELO1098_LOCUS20544</name>
</gene>
<feature type="region of interest" description="Disordered" evidence="1">
    <location>
        <begin position="129"/>
        <end position="169"/>
    </location>
</feature>
<feature type="compositionally biased region" description="Low complexity" evidence="1">
    <location>
        <begin position="521"/>
        <end position="538"/>
    </location>
</feature>
<feature type="compositionally biased region" description="Low complexity" evidence="1">
    <location>
        <begin position="227"/>
        <end position="254"/>
    </location>
</feature>
<feature type="region of interest" description="Disordered" evidence="1">
    <location>
        <begin position="187"/>
        <end position="567"/>
    </location>
</feature>
<feature type="compositionally biased region" description="Acidic residues" evidence="1">
    <location>
        <begin position="453"/>
        <end position="469"/>
    </location>
</feature>
<dbReference type="AlphaFoldDB" id="A0A7S3HCW7"/>
<proteinExistence type="predicted"/>
<name>A0A7S3HCW7_9STRA</name>
<feature type="compositionally biased region" description="Low complexity" evidence="1">
    <location>
        <begin position="195"/>
        <end position="214"/>
    </location>
</feature>